<feature type="region of interest" description="Disordered" evidence="4">
    <location>
        <begin position="552"/>
        <end position="596"/>
    </location>
</feature>
<feature type="region of interest" description="Disordered" evidence="4">
    <location>
        <begin position="1774"/>
        <end position="1812"/>
    </location>
</feature>
<keyword evidence="1" id="KW-0677">Repeat</keyword>
<feature type="repeat" description="ANK" evidence="3">
    <location>
        <begin position="830"/>
        <end position="862"/>
    </location>
</feature>
<keyword evidence="2 3" id="KW-0040">ANK repeat</keyword>
<dbReference type="PANTHER" id="PTHR24126:SF14">
    <property type="entry name" value="ANK_REP_REGION DOMAIN-CONTAINING PROTEIN"/>
    <property type="match status" value="1"/>
</dbReference>
<proteinExistence type="predicted"/>
<feature type="repeat" description="ANK" evidence="3">
    <location>
        <begin position="651"/>
        <end position="674"/>
    </location>
</feature>
<dbReference type="InterPro" id="IPR036770">
    <property type="entry name" value="Ankyrin_rpt-contain_sf"/>
</dbReference>
<dbReference type="SMART" id="SM00248">
    <property type="entry name" value="ANK"/>
    <property type="match status" value="11"/>
</dbReference>
<feature type="compositionally biased region" description="Acidic residues" evidence="4">
    <location>
        <begin position="1124"/>
        <end position="1141"/>
    </location>
</feature>
<protein>
    <recommendedName>
        <fullName evidence="6">Ankyrin repeat protein</fullName>
    </recommendedName>
</protein>
<accession>X0AWD1</accession>
<dbReference type="EMBL" id="JH659329">
    <property type="protein sequence ID" value="EXK48080.1"/>
    <property type="molecule type" value="Genomic_DNA"/>
</dbReference>
<reference evidence="5" key="2">
    <citation type="submission" date="2012-05" db="EMBL/GenBank/DDBJ databases">
        <title>Annotation of the Genome Sequence of Fusarium oxysporum f. sp. melonis 26406.</title>
        <authorList>
            <consortium name="The Broad Institute Genomics Platform"/>
            <person name="Ma L.-J."/>
            <person name="Corby-Kistler H."/>
            <person name="Broz K."/>
            <person name="Gale L.R."/>
            <person name="Jonkers W."/>
            <person name="O'Donnell K."/>
            <person name="Ploetz R."/>
            <person name="Steinberg C."/>
            <person name="Schwartz D.C."/>
            <person name="VanEtten H."/>
            <person name="Zhou S."/>
            <person name="Young S.K."/>
            <person name="Zeng Q."/>
            <person name="Gargeya S."/>
            <person name="Fitzgerald M."/>
            <person name="Abouelleil A."/>
            <person name="Alvarado L."/>
            <person name="Chapman S.B."/>
            <person name="Gainer-Dewar J."/>
            <person name="Goldberg J."/>
            <person name="Griggs A."/>
            <person name="Gujja S."/>
            <person name="Hansen M."/>
            <person name="Howarth C."/>
            <person name="Imamovic A."/>
            <person name="Ireland A."/>
            <person name="Larimer J."/>
            <person name="McCowan C."/>
            <person name="Murphy C."/>
            <person name="Pearson M."/>
            <person name="Poon T.W."/>
            <person name="Priest M."/>
            <person name="Roberts A."/>
            <person name="Saif S."/>
            <person name="Shea T."/>
            <person name="Sykes S."/>
            <person name="Wortman J."/>
            <person name="Nusbaum C."/>
            <person name="Birren B."/>
        </authorList>
    </citation>
    <scope>NUCLEOTIDE SEQUENCE</scope>
    <source>
        <strain evidence="5">26406</strain>
    </source>
</reference>
<evidence type="ECO:0000313" key="5">
    <source>
        <dbReference type="EMBL" id="EXK48080.1"/>
    </source>
</evidence>
<dbReference type="VEuPathDB" id="FungiDB:FOMG_01212"/>
<feature type="compositionally biased region" description="Low complexity" evidence="4">
    <location>
        <begin position="1787"/>
        <end position="1802"/>
    </location>
</feature>
<reference evidence="5" key="1">
    <citation type="submission" date="2012-04" db="EMBL/GenBank/DDBJ databases">
        <title>The Genome Sequence of Fusarium oxysporum melonis.</title>
        <authorList>
            <consortium name="The Broad Institute Genome Sequencing Platform"/>
            <person name="Ma L.-J."/>
            <person name="Gale L.R."/>
            <person name="Schwartz D.C."/>
            <person name="Zhou S."/>
            <person name="Corby-Kistler H."/>
            <person name="Young S.K."/>
            <person name="Zeng Q."/>
            <person name="Gargeya S."/>
            <person name="Fitzgerald M."/>
            <person name="Haas B."/>
            <person name="Abouelleil A."/>
            <person name="Alvarado L."/>
            <person name="Arachchi H.M."/>
            <person name="Berlin A."/>
            <person name="Brown A."/>
            <person name="Chapman S.B."/>
            <person name="Chen Z."/>
            <person name="Dunbar C."/>
            <person name="Freedman E."/>
            <person name="Gearin G."/>
            <person name="Goldberg J."/>
            <person name="Griggs A."/>
            <person name="Gujja S."/>
            <person name="Heiman D."/>
            <person name="Howarth C."/>
            <person name="Larson L."/>
            <person name="Lui A."/>
            <person name="MacDonald P.J.P."/>
            <person name="Montmayeur A."/>
            <person name="Murphy C."/>
            <person name="Neiman D."/>
            <person name="Pearson M."/>
            <person name="Priest M."/>
            <person name="Roberts A."/>
            <person name="Saif S."/>
            <person name="Shea T."/>
            <person name="Shenoy N."/>
            <person name="Sisk P."/>
            <person name="Stolte C."/>
            <person name="Sykes S."/>
            <person name="Wortman J."/>
            <person name="Nusbaum C."/>
            <person name="Birren B."/>
        </authorList>
    </citation>
    <scope>NUCLEOTIDE SEQUENCE</scope>
    <source>
        <strain evidence="5">26406</strain>
    </source>
</reference>
<evidence type="ECO:0000256" key="4">
    <source>
        <dbReference type="SAM" id="MobiDB-lite"/>
    </source>
</evidence>
<name>X0AWD1_FUSOX</name>
<evidence type="ECO:0000256" key="1">
    <source>
        <dbReference type="ARBA" id="ARBA00022737"/>
    </source>
</evidence>
<dbReference type="Pfam" id="PF12796">
    <property type="entry name" value="Ank_2"/>
    <property type="match status" value="2"/>
</dbReference>
<dbReference type="InterPro" id="IPR002110">
    <property type="entry name" value="Ankyrin_rpt"/>
</dbReference>
<dbReference type="Pfam" id="PF00023">
    <property type="entry name" value="Ank"/>
    <property type="match status" value="1"/>
</dbReference>
<feature type="repeat" description="ANK" evidence="3">
    <location>
        <begin position="1425"/>
        <end position="1457"/>
    </location>
</feature>
<feature type="repeat" description="ANK" evidence="3">
    <location>
        <begin position="525"/>
        <end position="557"/>
    </location>
</feature>
<dbReference type="PROSITE" id="PS50297">
    <property type="entry name" value="ANK_REP_REGION"/>
    <property type="match status" value="4"/>
</dbReference>
<organism evidence="5">
    <name type="scientific">Fusarium oxysporum f. sp. melonis 26406</name>
    <dbReference type="NCBI Taxonomy" id="1089452"/>
    <lineage>
        <taxon>Eukaryota</taxon>
        <taxon>Fungi</taxon>
        <taxon>Dikarya</taxon>
        <taxon>Ascomycota</taxon>
        <taxon>Pezizomycotina</taxon>
        <taxon>Sordariomycetes</taxon>
        <taxon>Hypocreomycetidae</taxon>
        <taxon>Hypocreales</taxon>
        <taxon>Nectriaceae</taxon>
        <taxon>Fusarium</taxon>
        <taxon>Fusarium oxysporum species complex</taxon>
    </lineage>
</organism>
<dbReference type="Proteomes" id="UP000030703">
    <property type="component" value="Unassembled WGS sequence"/>
</dbReference>
<feature type="repeat" description="ANK" evidence="3">
    <location>
        <begin position="492"/>
        <end position="524"/>
    </location>
</feature>
<evidence type="ECO:0008006" key="6">
    <source>
        <dbReference type="Google" id="ProtNLM"/>
    </source>
</evidence>
<dbReference type="PANTHER" id="PTHR24126">
    <property type="entry name" value="ANKYRIN REPEAT, PH AND SEC7 DOMAIN CONTAINING PROTEIN SECG-RELATED"/>
    <property type="match status" value="1"/>
</dbReference>
<evidence type="ECO:0000256" key="2">
    <source>
        <dbReference type="ARBA" id="ARBA00023043"/>
    </source>
</evidence>
<evidence type="ECO:0000256" key="3">
    <source>
        <dbReference type="PROSITE-ProRule" id="PRU00023"/>
    </source>
</evidence>
<sequence length="1812" mass="204086">MAGLPKLPAPHSELAKYIFDHKDINITEIMEPYREYEANLRSIYAQDRQNPILGDPYLNVVPLFTENTKFITTRARNLDAESDEEKSKYIMALPDDKRRAHDSPATVANLEEFQKNFNIFSESSLADLDWSNVVAAGSSVVNCLLPVPKEFNTTKRKLREYYHEKFCPASDVDLFLYGLNHDQAIDKIKQIEQAIKDALLNEVTVVRTKYAITIASQYPVRHIQIVLRVYKSVSEILTGFDIDAAGGAYDGTQVYVTPRALGSFITQINHIDLTRRSPSYENRLSKYSHRNFEVYWPELDRNQIDPTIFERSFRRTLGLARLLVLERLPTTTARDTYLDKRREERGRPRVYRSHQVLHGNIKDYHEDEIADWLSEEDVSNYHTFTVPYGQHFNAKRIEKLCYTRDLLLNAEWNQPDDREVYLHRHPAFFGRVEDVIEDCCGCCPEAVTDQEKEVAEKEAEIYIKGKVSFLIDDPGRQQIGSFNPLTEQDWTDMATPLHLAVMTSTPEVIKCLVERGARLTARLADGKNALHLAASRGDVEIIKILMEKSIENEEAEEERQDKKRRAAKKPSSDNNDGVRNEGAASDPDGESDGEIIDDETTDADAASMTTGSFVKIKQVEAENAEDLVPEESSDEPDFFNVDALAWDLQCSPLHLAIAEGNEDAVRVLCDYGTDSILPVKSLAEHGDSRVILTLVLALTLPNDKAKSMANLLMRLGATSAQADSKGCTAFHRYVESGEVELIDTLLDNDKTGIKAAINHMVCDGSYWNAETIAPINTAVQSGDVALVLKLLTAGAAAHIDFDNWLKSAKVSDMSGRLGNLETNQKMYKETVEQPLITAIRSGRTDVAIKLLEGGADPNSLNTETHRLIFNEYQRNWNKGQSALDLIQKSLKSLRGFTVETNGPVKPREIPGMDEFLSHFTPGSYSHWVVSEQVGSEKRSFASRLKRYEEDIKKNPEPKGVPEKLEAIKELSAGFKALEEELISRGGKTFDELHPDIKTNLRNNASSTSSRIKDEKKAIKPFEFHFSFNNDRDMTEKRRDGYIELMEAAWAGDIEKVKELSLQAWGAEKDQPPLKIAVSDNMGNTPFSVAFLRGHHDLARALLEIVKAQWSPPKKDKVRFRMEAGNEDEEYESDSDDSDNSSENEPRIVSEKVQDKFTIDDIGHVSMEVESHTKPLQIICESVPSWLIEKEKVVYRYQKRSLFVHTFDTNDTTGLKLLLDLAQHYSGQKFEGDDADQEDEGSTCSFTFPQSDFKWAVEHGKTQLLALVIKRTGAGIPLDHLVKKSGVELKRKPRYYQGLTVYGRKRKDWANAGRGMVIKSSGLRTPPLLHAALGGSVESVELFLGDAPHRLYGEFAKSKASKEDSRFKHLKESPGGFDRAISKWLGADNDLVIHCAVLAYPGDNANELLDYLVETCPDFIEKKNSEGDTPLMVACRLGRIDAVKILLAANADQSARNQRGENILHAAIERSPKAYQLRELLDLLDSGLRSHLFLQRKNLNENGTTPVHAWISQVSGMTLGADNRNNYRRYNGSGYAKPYIGQEKELVLMLKLLLEYSKGEELEMLNGAGDTCLHTAIMTGMIAAVRVLVEFKPSLVYRENAVGRTPAELAHDKLTSQKFTMPDKPSIKDRNRVHDTLRKNSEEFIQEAAMDAHSTEQRRSLESLGLSDTYKPQEVPLILASMGVEKNRSSKRLESRSIDLVLWDLCRTTMKQHPGKRRLVSLNEANDVAKRLGEKYSASRYFSVQARVDDEEVDPDEKESGTTIDFAVQEMKSRLSQAWETKRRHGSKNSSSGSDYGRSSSSDESSDIYESLY</sequence>
<feature type="region of interest" description="Disordered" evidence="4">
    <location>
        <begin position="1123"/>
        <end position="1149"/>
    </location>
</feature>
<dbReference type="SUPFAM" id="SSF48403">
    <property type="entry name" value="Ankyrin repeat"/>
    <property type="match status" value="2"/>
</dbReference>
<dbReference type="PROSITE" id="PS50088">
    <property type="entry name" value="ANK_REPEAT"/>
    <property type="match status" value="5"/>
</dbReference>
<feature type="compositionally biased region" description="Acidic residues" evidence="4">
    <location>
        <begin position="587"/>
        <end position="596"/>
    </location>
</feature>
<gene>
    <name evidence="5" type="ORF">FOMG_01212</name>
</gene>
<dbReference type="Gene3D" id="1.25.40.20">
    <property type="entry name" value="Ankyrin repeat-containing domain"/>
    <property type="match status" value="4"/>
</dbReference>